<gene>
    <name evidence="3" type="ORF">TTHERM_00556700</name>
</gene>
<keyword evidence="1" id="KW-0175">Coiled coil</keyword>
<name>I7LWL0_TETTS</name>
<dbReference type="Proteomes" id="UP000009168">
    <property type="component" value="Unassembled WGS sequence"/>
</dbReference>
<reference evidence="4" key="1">
    <citation type="journal article" date="2006" name="PLoS Biol.">
        <title>Macronuclear genome sequence of the ciliate Tetrahymena thermophila, a model eukaryote.</title>
        <authorList>
            <person name="Eisen J.A."/>
            <person name="Coyne R.S."/>
            <person name="Wu M."/>
            <person name="Wu D."/>
            <person name="Thiagarajan M."/>
            <person name="Wortman J.R."/>
            <person name="Badger J.H."/>
            <person name="Ren Q."/>
            <person name="Amedeo P."/>
            <person name="Jones K.M."/>
            <person name="Tallon L.J."/>
            <person name="Delcher A.L."/>
            <person name="Salzberg S.L."/>
            <person name="Silva J.C."/>
            <person name="Haas B.J."/>
            <person name="Majoros W.H."/>
            <person name="Farzad M."/>
            <person name="Carlton J.M."/>
            <person name="Smith R.K. Jr."/>
            <person name="Garg J."/>
            <person name="Pearlman R.E."/>
            <person name="Karrer K.M."/>
            <person name="Sun L."/>
            <person name="Manning G."/>
            <person name="Elde N.C."/>
            <person name="Turkewitz A.P."/>
            <person name="Asai D.J."/>
            <person name="Wilkes D.E."/>
            <person name="Wang Y."/>
            <person name="Cai H."/>
            <person name="Collins K."/>
            <person name="Stewart B.A."/>
            <person name="Lee S.R."/>
            <person name="Wilamowska K."/>
            <person name="Weinberg Z."/>
            <person name="Ruzzo W.L."/>
            <person name="Wloga D."/>
            <person name="Gaertig J."/>
            <person name="Frankel J."/>
            <person name="Tsao C.-C."/>
            <person name="Gorovsky M.A."/>
            <person name="Keeling P.J."/>
            <person name="Waller R.F."/>
            <person name="Patron N.J."/>
            <person name="Cherry J.M."/>
            <person name="Stover N.A."/>
            <person name="Krieger C.J."/>
            <person name="del Toro C."/>
            <person name="Ryder H.F."/>
            <person name="Williamson S.C."/>
            <person name="Barbeau R.A."/>
            <person name="Hamilton E.P."/>
            <person name="Orias E."/>
        </authorList>
    </citation>
    <scope>NUCLEOTIDE SEQUENCE [LARGE SCALE GENOMIC DNA]</scope>
    <source>
        <strain evidence="4">SB210</strain>
    </source>
</reference>
<proteinExistence type="predicted"/>
<accession>I7LWL0</accession>
<evidence type="ECO:0000256" key="2">
    <source>
        <dbReference type="SAM" id="MobiDB-lite"/>
    </source>
</evidence>
<dbReference type="InParanoid" id="I7LWL0"/>
<evidence type="ECO:0000313" key="4">
    <source>
        <dbReference type="Proteomes" id="UP000009168"/>
    </source>
</evidence>
<feature type="compositionally biased region" description="Acidic residues" evidence="2">
    <location>
        <begin position="220"/>
        <end position="259"/>
    </location>
</feature>
<protein>
    <submittedName>
        <fullName evidence="3">Uncharacterized protein</fullName>
    </submittedName>
</protein>
<feature type="region of interest" description="Disordered" evidence="2">
    <location>
        <begin position="212"/>
        <end position="279"/>
    </location>
</feature>
<dbReference type="GeneID" id="7828066"/>
<sequence length="439" mass="53270">MKNNTTRKKRYFKVELNKNEPLQPKYPNLDSKNKTKAQCEKELKIYDEENKEYLEKMTKYKTILNTFYKDLFDNYNEEDYDALKNLSQFDESQAKLNVCFWFCCDELACSIDYRNLFYQMKCSTPQQNTKSLDNFKYQQKVYDKSKQLSLRIIKYNDLFSIKQKQGTKLILFHFVALQKKKKIKNIQSSDSDLDQSHSDSLNIKRPRFLKKKKAKFQDQSDYESQEEEVYQDEEYEEDQESKEEETEKEIYQEEQEEEQQYQNQEDKIQQEEDKTQQEVQHDEIIHKSIDFQTKSPQNKFDKQNQKQIVAEYAKDINKKEIFQIQDDKEDDLQILQKQNTCKQAILIDEKESQSQGQYENKGQNLVQFIKQHVEFLEKYQNQFADYFNSFNNNKKSKYNNIEFQNLLDKQKYQLLDYVTEMLEYEKEKLCKKYPSLKTK</sequence>
<dbReference type="AlphaFoldDB" id="I7LWL0"/>
<organism evidence="3 4">
    <name type="scientific">Tetrahymena thermophila (strain SB210)</name>
    <dbReference type="NCBI Taxonomy" id="312017"/>
    <lineage>
        <taxon>Eukaryota</taxon>
        <taxon>Sar</taxon>
        <taxon>Alveolata</taxon>
        <taxon>Ciliophora</taxon>
        <taxon>Intramacronucleata</taxon>
        <taxon>Oligohymenophorea</taxon>
        <taxon>Hymenostomatida</taxon>
        <taxon>Tetrahymenina</taxon>
        <taxon>Tetrahymenidae</taxon>
        <taxon>Tetrahymena</taxon>
    </lineage>
</organism>
<dbReference type="KEGG" id="tet:TTHERM_00556700"/>
<feature type="coiled-coil region" evidence="1">
    <location>
        <begin position="29"/>
        <end position="56"/>
    </location>
</feature>
<dbReference type="RefSeq" id="XP_001022333.2">
    <property type="nucleotide sequence ID" value="XM_001022333.2"/>
</dbReference>
<evidence type="ECO:0000256" key="1">
    <source>
        <dbReference type="SAM" id="Coils"/>
    </source>
</evidence>
<dbReference type="EMBL" id="GG662547">
    <property type="protein sequence ID" value="EAS02088.2"/>
    <property type="molecule type" value="Genomic_DNA"/>
</dbReference>
<feature type="compositionally biased region" description="Basic and acidic residues" evidence="2">
    <location>
        <begin position="264"/>
        <end position="279"/>
    </location>
</feature>
<keyword evidence="4" id="KW-1185">Reference proteome</keyword>
<evidence type="ECO:0000313" key="3">
    <source>
        <dbReference type="EMBL" id="EAS02088.2"/>
    </source>
</evidence>